<reference evidence="2 3" key="1">
    <citation type="journal article" date="2012" name="Genome Biol.">
        <title>Genome and low-iron response of an oceanic diatom adapted to chronic iron limitation.</title>
        <authorList>
            <person name="Lommer M."/>
            <person name="Specht M."/>
            <person name="Roy A.S."/>
            <person name="Kraemer L."/>
            <person name="Andreson R."/>
            <person name="Gutowska M.A."/>
            <person name="Wolf J."/>
            <person name="Bergner S.V."/>
            <person name="Schilhabel M.B."/>
            <person name="Klostermeier U.C."/>
            <person name="Beiko R.G."/>
            <person name="Rosenstiel P."/>
            <person name="Hippler M."/>
            <person name="Laroche J."/>
        </authorList>
    </citation>
    <scope>NUCLEOTIDE SEQUENCE [LARGE SCALE GENOMIC DNA]</scope>
    <source>
        <strain evidence="2 3">CCMP1005</strain>
    </source>
</reference>
<name>K0RWT4_THAOC</name>
<feature type="compositionally biased region" description="Basic residues" evidence="1">
    <location>
        <begin position="16"/>
        <end position="28"/>
    </location>
</feature>
<sequence>HRLQDEVAQPCAAGVHARRRPAGRRARRREGPEAHVAHGVRGGQGLHEAEDQGVRRREEDRVEGRDREAAGDTERGRRGPSRAGVRGELRSARGLPEGLTRR</sequence>
<organism evidence="2 3">
    <name type="scientific">Thalassiosira oceanica</name>
    <name type="common">Marine diatom</name>
    <dbReference type="NCBI Taxonomy" id="159749"/>
    <lineage>
        <taxon>Eukaryota</taxon>
        <taxon>Sar</taxon>
        <taxon>Stramenopiles</taxon>
        <taxon>Ochrophyta</taxon>
        <taxon>Bacillariophyta</taxon>
        <taxon>Coscinodiscophyceae</taxon>
        <taxon>Thalassiosirophycidae</taxon>
        <taxon>Thalassiosirales</taxon>
        <taxon>Thalassiosiraceae</taxon>
        <taxon>Thalassiosira</taxon>
    </lineage>
</organism>
<evidence type="ECO:0000313" key="3">
    <source>
        <dbReference type="Proteomes" id="UP000266841"/>
    </source>
</evidence>
<keyword evidence="3" id="KW-1185">Reference proteome</keyword>
<dbReference type="Proteomes" id="UP000266841">
    <property type="component" value="Unassembled WGS sequence"/>
</dbReference>
<feature type="region of interest" description="Disordered" evidence="1">
    <location>
        <begin position="1"/>
        <end position="102"/>
    </location>
</feature>
<accession>K0RWT4</accession>
<dbReference type="EMBL" id="AGNL01025966">
    <property type="protein sequence ID" value="EJK58188.1"/>
    <property type="molecule type" value="Genomic_DNA"/>
</dbReference>
<evidence type="ECO:0000256" key="1">
    <source>
        <dbReference type="SAM" id="MobiDB-lite"/>
    </source>
</evidence>
<protein>
    <submittedName>
        <fullName evidence="2">Uncharacterized protein</fullName>
    </submittedName>
</protein>
<feature type="compositionally biased region" description="Basic and acidic residues" evidence="1">
    <location>
        <begin position="47"/>
        <end position="77"/>
    </location>
</feature>
<gene>
    <name evidence="2" type="ORF">THAOC_21708</name>
</gene>
<comment type="caution">
    <text evidence="2">The sequence shown here is derived from an EMBL/GenBank/DDBJ whole genome shotgun (WGS) entry which is preliminary data.</text>
</comment>
<dbReference type="AlphaFoldDB" id="K0RWT4"/>
<feature type="non-terminal residue" evidence="2">
    <location>
        <position position="1"/>
    </location>
</feature>
<proteinExistence type="predicted"/>
<evidence type="ECO:0000313" key="2">
    <source>
        <dbReference type="EMBL" id="EJK58188.1"/>
    </source>
</evidence>